<dbReference type="PROSITE" id="PS50112">
    <property type="entry name" value="PAS"/>
    <property type="match status" value="1"/>
</dbReference>
<dbReference type="Gene3D" id="1.10.8.60">
    <property type="match status" value="1"/>
</dbReference>
<evidence type="ECO:0000256" key="6">
    <source>
        <dbReference type="ARBA" id="ARBA00022840"/>
    </source>
</evidence>
<keyword evidence="7" id="KW-0805">Transcription regulation</keyword>
<dbReference type="InterPro" id="IPR003593">
    <property type="entry name" value="AAA+_ATPase"/>
</dbReference>
<dbReference type="Gene3D" id="3.30.450.20">
    <property type="entry name" value="PAS domain"/>
    <property type="match status" value="1"/>
</dbReference>
<dbReference type="EMBL" id="JWLW01000066">
    <property type="protein sequence ID" value="KHT44415.1"/>
    <property type="molecule type" value="Genomic_DNA"/>
</dbReference>
<keyword evidence="5" id="KW-0058">Aromatic hydrocarbons catabolism</keyword>
<dbReference type="PANTHER" id="PTHR32071">
    <property type="entry name" value="TRANSCRIPTIONAL REGULATORY PROTEIN"/>
    <property type="match status" value="1"/>
</dbReference>
<protein>
    <recommendedName>
        <fullName evidence="11">HTH-type transcriptional regulatory protein TyrR</fullName>
    </recommendedName>
</protein>
<keyword evidence="10" id="KW-0804">Transcription</keyword>
<dbReference type="PROSITE" id="PS51671">
    <property type="entry name" value="ACT"/>
    <property type="match status" value="1"/>
</dbReference>
<dbReference type="InterPro" id="IPR009057">
    <property type="entry name" value="Homeodomain-like_sf"/>
</dbReference>
<dbReference type="InterPro" id="IPR030828">
    <property type="entry name" value="HTH_TyrR"/>
</dbReference>
<keyword evidence="16" id="KW-1185">Reference proteome</keyword>
<comment type="caution">
    <text evidence="15">The sequence shown here is derived from an EMBL/GenBank/DDBJ whole genome shotgun (WGS) entry which is preliminary data.</text>
</comment>
<evidence type="ECO:0000259" key="13">
    <source>
        <dbReference type="PROSITE" id="PS50112"/>
    </source>
</evidence>
<dbReference type="Gene3D" id="1.10.10.60">
    <property type="entry name" value="Homeodomain-like"/>
    <property type="match status" value="1"/>
</dbReference>
<feature type="domain" description="Sigma-54 factor interaction" evidence="12">
    <location>
        <begin position="206"/>
        <end position="434"/>
    </location>
</feature>
<keyword evidence="6" id="KW-0067">ATP-binding</keyword>
<dbReference type="InterPro" id="IPR002912">
    <property type="entry name" value="ACT_dom"/>
</dbReference>
<comment type="subcellular location">
    <subcellularLocation>
        <location evidence="1">Cytoplasm</location>
    </subcellularLocation>
</comment>
<evidence type="ECO:0000256" key="11">
    <source>
        <dbReference type="ARBA" id="ARBA00029500"/>
    </source>
</evidence>
<keyword evidence="9" id="KW-0010">Activator</keyword>
<dbReference type="InterPro" id="IPR025944">
    <property type="entry name" value="Sigma_54_int_dom_CS"/>
</dbReference>
<keyword evidence="8" id="KW-0238">DNA-binding</keyword>
<evidence type="ECO:0000313" key="15">
    <source>
        <dbReference type="EMBL" id="KHT44415.1"/>
    </source>
</evidence>
<dbReference type="AlphaFoldDB" id="A0A0B3XK69"/>
<feature type="domain" description="ACT" evidence="14">
    <location>
        <begin position="2"/>
        <end position="75"/>
    </location>
</feature>
<gene>
    <name evidence="15" type="ORF">RJ41_16170</name>
</gene>
<dbReference type="Gene3D" id="3.40.50.300">
    <property type="entry name" value="P-loop containing nucleotide triphosphate hydrolases"/>
    <property type="match status" value="1"/>
</dbReference>
<dbReference type="PANTHER" id="PTHR32071:SF3">
    <property type="entry name" value="HTH-TYPE TRANSCRIPTIONAL REGULATORY PROTEIN TYRR"/>
    <property type="match status" value="1"/>
</dbReference>
<evidence type="ECO:0000256" key="9">
    <source>
        <dbReference type="ARBA" id="ARBA00023159"/>
    </source>
</evidence>
<dbReference type="GO" id="GO:0006355">
    <property type="term" value="P:regulation of DNA-templated transcription"/>
    <property type="evidence" value="ECO:0007669"/>
    <property type="project" value="InterPro"/>
</dbReference>
<dbReference type="NCBIfam" id="NF008085">
    <property type="entry name" value="PRK10820.1"/>
    <property type="match status" value="1"/>
</dbReference>
<dbReference type="InterPro" id="IPR000014">
    <property type="entry name" value="PAS"/>
</dbReference>
<dbReference type="InterPro" id="IPR058031">
    <property type="entry name" value="AAA_lid_NorR"/>
</dbReference>
<dbReference type="CDD" id="cd04877">
    <property type="entry name" value="ACT_TyrR"/>
    <property type="match status" value="1"/>
</dbReference>
<dbReference type="Pfam" id="PF25601">
    <property type="entry name" value="AAA_lid_14"/>
    <property type="match status" value="1"/>
</dbReference>
<evidence type="ECO:0000256" key="8">
    <source>
        <dbReference type="ARBA" id="ARBA00023125"/>
    </source>
</evidence>
<reference evidence="15 16" key="1">
    <citation type="submission" date="2014-12" db="EMBL/GenBank/DDBJ databases">
        <title>Genome sequencing of Alteromonas marina AD001.</title>
        <authorList>
            <person name="Adrian T.G.S."/>
            <person name="Chan K.G."/>
        </authorList>
    </citation>
    <scope>NUCLEOTIDE SEQUENCE [LARGE SCALE GENOMIC DNA]</scope>
    <source>
        <strain evidence="15 16">AD001</strain>
    </source>
</reference>
<dbReference type="PROSITE" id="PS00675">
    <property type="entry name" value="SIGMA54_INTERACT_1"/>
    <property type="match status" value="1"/>
</dbReference>
<keyword evidence="3" id="KW-0678">Repressor</keyword>
<dbReference type="Pfam" id="PF00989">
    <property type="entry name" value="PAS"/>
    <property type="match status" value="1"/>
</dbReference>
<dbReference type="PROSITE" id="PS00688">
    <property type="entry name" value="SIGMA54_INTERACT_3"/>
    <property type="match status" value="1"/>
</dbReference>
<proteinExistence type="predicted"/>
<dbReference type="GO" id="GO:0005524">
    <property type="term" value="F:ATP binding"/>
    <property type="evidence" value="ECO:0007669"/>
    <property type="project" value="UniProtKB-KW"/>
</dbReference>
<dbReference type="GO" id="GO:0003677">
    <property type="term" value="F:DNA binding"/>
    <property type="evidence" value="ECO:0007669"/>
    <property type="project" value="UniProtKB-KW"/>
</dbReference>
<evidence type="ECO:0000313" key="16">
    <source>
        <dbReference type="Proteomes" id="UP000031197"/>
    </source>
</evidence>
<name>A0A0B3XK69_9ALTE</name>
<dbReference type="InterPro" id="IPR013767">
    <property type="entry name" value="PAS_fold"/>
</dbReference>
<dbReference type="Pfam" id="PF00158">
    <property type="entry name" value="Sigma54_activat"/>
    <property type="match status" value="1"/>
</dbReference>
<dbReference type="SMART" id="SM00091">
    <property type="entry name" value="PAS"/>
    <property type="match status" value="1"/>
</dbReference>
<dbReference type="SUPFAM" id="SSF55785">
    <property type="entry name" value="PYP-like sensor domain (PAS domain)"/>
    <property type="match status" value="1"/>
</dbReference>
<evidence type="ECO:0000259" key="14">
    <source>
        <dbReference type="PROSITE" id="PS51671"/>
    </source>
</evidence>
<dbReference type="InterPro" id="IPR027417">
    <property type="entry name" value="P-loop_NTPase"/>
</dbReference>
<evidence type="ECO:0000259" key="12">
    <source>
        <dbReference type="PROSITE" id="PS50045"/>
    </source>
</evidence>
<dbReference type="SUPFAM" id="SSF55021">
    <property type="entry name" value="ACT-like"/>
    <property type="match status" value="1"/>
</dbReference>
<dbReference type="InterPro" id="IPR035965">
    <property type="entry name" value="PAS-like_dom_sf"/>
</dbReference>
<accession>A0A0B3XK69</accession>
<evidence type="ECO:0000256" key="7">
    <source>
        <dbReference type="ARBA" id="ARBA00023015"/>
    </source>
</evidence>
<dbReference type="InterPro" id="IPR025662">
    <property type="entry name" value="Sigma_54_int_dom_ATP-bd_1"/>
</dbReference>
<dbReference type="CDD" id="cd00009">
    <property type="entry name" value="AAA"/>
    <property type="match status" value="1"/>
</dbReference>
<evidence type="ECO:0000256" key="1">
    <source>
        <dbReference type="ARBA" id="ARBA00004496"/>
    </source>
</evidence>
<dbReference type="Proteomes" id="UP000031197">
    <property type="component" value="Unassembled WGS sequence"/>
</dbReference>
<feature type="domain" description="PAS" evidence="13">
    <location>
        <begin position="78"/>
        <end position="122"/>
    </location>
</feature>
<dbReference type="Gene3D" id="3.30.70.260">
    <property type="match status" value="1"/>
</dbReference>
<keyword evidence="2" id="KW-0963">Cytoplasm</keyword>
<sequence>MRLEISCQDRLGITQDVLDILVTKEIDLRGIEIDPAGKIFLNFPNIEFADFQHLMPQIRRIDGIDDVKTTLFMPGEREKNQLSAILRTLPDPVFSIDAKGNILLCNEAVSAGLEMPSSEIVGTDISEAVKGFNFTKWMDGKSPGPQSSKVKFIQQDYLADMLPITVPDGEKNMIMAGAVVILKSEMRLGQQFTAFHQSPTDSFDRFITQSPFMKRVVHEAKRIADLDAPILIFGETGTGKEMIARACHQSSRRSEGAFLALNCASLPDSVAETELFGYAAGAFNQPNAKVGLLEQAKGGTLLLDEIADMSSQLQAKLLRVLEDGEFRRVGDSEPVKVDVRFICTTCRDLGQLVEEGRFRKELYYRLNVLSLVMPSLKDRRQDIVPLAESFIVQHSTKLGRRPAKLSKSCVDFLQQYPWPGNVRQLQNALYRALSLLDGKEITKEDIQLPSCAPSVTYIDENFDGTLDEEVKKFEKDLLKRLYPSYPSTRQLAKKLGLSHTAIANKLREYGINKATVKL</sequence>
<dbReference type="PROSITE" id="PS50045">
    <property type="entry name" value="SIGMA54_INTERACT_4"/>
    <property type="match status" value="1"/>
</dbReference>
<evidence type="ECO:0000256" key="4">
    <source>
        <dbReference type="ARBA" id="ARBA00022741"/>
    </source>
</evidence>
<evidence type="ECO:0000256" key="10">
    <source>
        <dbReference type="ARBA" id="ARBA00023163"/>
    </source>
</evidence>
<evidence type="ECO:0000256" key="5">
    <source>
        <dbReference type="ARBA" id="ARBA00022797"/>
    </source>
</evidence>
<dbReference type="GO" id="GO:0005737">
    <property type="term" value="C:cytoplasm"/>
    <property type="evidence" value="ECO:0007669"/>
    <property type="project" value="UniProtKB-SubCell"/>
</dbReference>
<dbReference type="InterPro" id="IPR002078">
    <property type="entry name" value="Sigma_54_int"/>
</dbReference>
<evidence type="ECO:0000256" key="2">
    <source>
        <dbReference type="ARBA" id="ARBA00022490"/>
    </source>
</evidence>
<dbReference type="InterPro" id="IPR045865">
    <property type="entry name" value="ACT-like_dom_sf"/>
</dbReference>
<dbReference type="FunFam" id="3.40.50.300:FF:000006">
    <property type="entry name" value="DNA-binding transcriptional regulator NtrC"/>
    <property type="match status" value="1"/>
</dbReference>
<dbReference type="NCBIfam" id="TIGR04381">
    <property type="entry name" value="HTH_TypR"/>
    <property type="match status" value="1"/>
</dbReference>
<organism evidence="15 16">
    <name type="scientific">Alteromonas marina</name>
    <dbReference type="NCBI Taxonomy" id="203795"/>
    <lineage>
        <taxon>Bacteria</taxon>
        <taxon>Pseudomonadati</taxon>
        <taxon>Pseudomonadota</taxon>
        <taxon>Gammaproteobacteria</taxon>
        <taxon>Alteromonadales</taxon>
        <taxon>Alteromonadaceae</taxon>
        <taxon>Alteromonas/Salinimonas group</taxon>
        <taxon>Alteromonas</taxon>
    </lineage>
</organism>
<dbReference type="SUPFAM" id="SSF52540">
    <property type="entry name" value="P-loop containing nucleoside triphosphate hydrolases"/>
    <property type="match status" value="1"/>
</dbReference>
<dbReference type="RefSeq" id="WP_039222980.1">
    <property type="nucleotide sequence ID" value="NZ_JWLW01000066.1"/>
</dbReference>
<dbReference type="CDD" id="cd00130">
    <property type="entry name" value="PAS"/>
    <property type="match status" value="1"/>
</dbReference>
<dbReference type="OrthoDB" id="9804019at2"/>
<dbReference type="SMART" id="SM00382">
    <property type="entry name" value="AAA"/>
    <property type="match status" value="1"/>
</dbReference>
<evidence type="ECO:0000256" key="3">
    <source>
        <dbReference type="ARBA" id="ARBA00022491"/>
    </source>
</evidence>
<dbReference type="SUPFAM" id="SSF46689">
    <property type="entry name" value="Homeodomain-like"/>
    <property type="match status" value="1"/>
</dbReference>
<keyword evidence="4" id="KW-0547">Nucleotide-binding</keyword>
<dbReference type="Pfam" id="PF18024">
    <property type="entry name" value="HTH_50"/>
    <property type="match status" value="1"/>
</dbReference>